<feature type="non-terminal residue" evidence="2">
    <location>
        <position position="621"/>
    </location>
</feature>
<feature type="region of interest" description="Disordered" evidence="1">
    <location>
        <begin position="572"/>
        <end position="621"/>
    </location>
</feature>
<name>A0A1E4STP7_9ASCO</name>
<dbReference type="Proteomes" id="UP000094801">
    <property type="component" value="Unassembled WGS sequence"/>
</dbReference>
<evidence type="ECO:0000313" key="2">
    <source>
        <dbReference type="EMBL" id="ODV82868.1"/>
    </source>
</evidence>
<feature type="compositionally biased region" description="Polar residues" evidence="1">
    <location>
        <begin position="579"/>
        <end position="609"/>
    </location>
</feature>
<sequence>LSKTMTHSGNGTFELNPTKKPAYMTVYLKDTELADEFKRKDPKFLLDNSLKKKEKNKSDGTSILAANGTTFETRVSFDTVNIKYLNEHESDIWSQDDDFTHDVGMRQDYESNRRQQLLDAGGWGSTSSNHRDPSPGRNRGRSPTDRDMSPRSDSIERSSSPKSHHSSRLGSVSPIRNANKQTGLNRRHYPTEPIITHDACTLTKKHQDFDKLYSGQLKPKTAKLPNRNILCYVSGRRHTWVSIDWICNRLLEDGDTLIVIASINPKSSSSLRRRLSSTTPRSASPPPLISEENIKKSPEYAKIVTENLMKYILAITNPRKIIKITIEFAVGSTKDVLKDMYSLYLPSIVVIAAKPSMAESTKSWATSRITDRLVKNFPVPVIIVPSLNMNLFETKMFKALNKVVKTGLSDENVLKELDHSGSYELHDRRRDIMNTSMEDDEDAEPADKLKRMELSTEAKIYLELEELASKPFDDNTFKDWLCIVSEAAYNYGISLAESAKTGGESAKLVRTLTGAPDLSYSKKKSMLLDDTKTSSGATSPPSIDLSPTNTSGFGISGEPRAKTSLKFDISHPKYESLTPGDSLTTRPQLEPSRSSPQLTTVKSNSSMNSTKEKKGSFVKRF</sequence>
<reference evidence="3" key="1">
    <citation type="submission" date="2016-04" db="EMBL/GenBank/DDBJ databases">
        <title>Comparative genomics of biotechnologically important yeasts.</title>
        <authorList>
            <consortium name="DOE Joint Genome Institute"/>
            <person name="Riley R."/>
            <person name="Haridas S."/>
            <person name="Wolfe K.H."/>
            <person name="Lopes M.R."/>
            <person name="Hittinger C.T."/>
            <person name="Goker M."/>
            <person name="Salamov A."/>
            <person name="Wisecaver J."/>
            <person name="Long T.M."/>
            <person name="Aerts A.L."/>
            <person name="Barry K."/>
            <person name="Choi C."/>
            <person name="Clum A."/>
            <person name="Coughlan A.Y."/>
            <person name="Deshpande S."/>
            <person name="Douglass A.P."/>
            <person name="Hanson S.J."/>
            <person name="Klenk H.-P."/>
            <person name="Labutti K."/>
            <person name="Lapidus A."/>
            <person name="Lindquist E."/>
            <person name="Lipzen A."/>
            <person name="Meier-Kolthoff J.P."/>
            <person name="Ohm R.A."/>
            <person name="Otillar R.P."/>
            <person name="Pangilinan J."/>
            <person name="Peng Y."/>
            <person name="Rokas A."/>
            <person name="Rosa C.A."/>
            <person name="Scheuner C."/>
            <person name="Sibirny A.A."/>
            <person name="Slot J.C."/>
            <person name="Stielow J.B."/>
            <person name="Sun H."/>
            <person name="Kurtzman C.P."/>
            <person name="Blackwell M."/>
            <person name="Grigoriev I.V."/>
            <person name="Jeffries T.W."/>
        </authorList>
    </citation>
    <scope>NUCLEOTIDE SEQUENCE [LARGE SCALE GENOMIC DNA]</scope>
    <source>
        <strain evidence="3">NRRL YB-2248</strain>
    </source>
</reference>
<feature type="compositionally biased region" description="Polar residues" evidence="1">
    <location>
        <begin position="533"/>
        <end position="553"/>
    </location>
</feature>
<feature type="compositionally biased region" description="Polar residues" evidence="1">
    <location>
        <begin position="174"/>
        <end position="184"/>
    </location>
</feature>
<dbReference type="PANTHER" id="PTHR47815">
    <property type="entry name" value="UNIVERSAL STRESS PROTEIN A FAMILY PROTEIN C25B2.10"/>
    <property type="match status" value="1"/>
</dbReference>
<proteinExistence type="predicted"/>
<keyword evidence="3" id="KW-1185">Reference proteome</keyword>
<accession>A0A1E4STP7</accession>
<gene>
    <name evidence="2" type="ORF">CANARDRAFT_182148</name>
</gene>
<evidence type="ECO:0000256" key="1">
    <source>
        <dbReference type="SAM" id="MobiDB-lite"/>
    </source>
</evidence>
<dbReference type="OrthoDB" id="843225at2759"/>
<dbReference type="Gene3D" id="3.40.50.620">
    <property type="entry name" value="HUPs"/>
    <property type="match status" value="1"/>
</dbReference>
<organism evidence="2 3">
    <name type="scientific">[Candida] arabinofermentans NRRL YB-2248</name>
    <dbReference type="NCBI Taxonomy" id="983967"/>
    <lineage>
        <taxon>Eukaryota</taxon>
        <taxon>Fungi</taxon>
        <taxon>Dikarya</taxon>
        <taxon>Ascomycota</taxon>
        <taxon>Saccharomycotina</taxon>
        <taxon>Pichiomycetes</taxon>
        <taxon>Pichiales</taxon>
        <taxon>Pichiaceae</taxon>
        <taxon>Ogataea</taxon>
        <taxon>Ogataea/Candida clade</taxon>
    </lineage>
</organism>
<feature type="region of interest" description="Disordered" evidence="1">
    <location>
        <begin position="529"/>
        <end position="557"/>
    </location>
</feature>
<dbReference type="PANTHER" id="PTHR47815:SF1">
    <property type="entry name" value="UNIVERSAL STRESS PROTEIN A FAMILY PROTEIN C25B2.10"/>
    <property type="match status" value="1"/>
</dbReference>
<protein>
    <submittedName>
        <fullName evidence="2">Uncharacterized protein</fullName>
    </submittedName>
</protein>
<dbReference type="STRING" id="983967.A0A1E4STP7"/>
<feature type="non-terminal residue" evidence="2">
    <location>
        <position position="1"/>
    </location>
</feature>
<feature type="region of interest" description="Disordered" evidence="1">
    <location>
        <begin position="119"/>
        <end position="189"/>
    </location>
</feature>
<dbReference type="EMBL" id="KV453872">
    <property type="protein sequence ID" value="ODV82868.1"/>
    <property type="molecule type" value="Genomic_DNA"/>
</dbReference>
<dbReference type="InterPro" id="IPR014729">
    <property type="entry name" value="Rossmann-like_a/b/a_fold"/>
</dbReference>
<feature type="region of interest" description="Disordered" evidence="1">
    <location>
        <begin position="270"/>
        <end position="291"/>
    </location>
</feature>
<feature type="compositionally biased region" description="Basic and acidic residues" evidence="1">
    <location>
        <begin position="142"/>
        <end position="156"/>
    </location>
</feature>
<evidence type="ECO:0000313" key="3">
    <source>
        <dbReference type="Proteomes" id="UP000094801"/>
    </source>
</evidence>
<dbReference type="AlphaFoldDB" id="A0A1E4STP7"/>